<name>R0L760_ANAPL</name>
<reference evidence="2" key="1">
    <citation type="journal article" date="2013" name="Nat. Genet.">
        <title>The duck genome and transcriptome provide insight into an avian influenza virus reservoir species.</title>
        <authorList>
            <person name="Huang Y."/>
            <person name="Li Y."/>
            <person name="Burt D.W."/>
            <person name="Chen H."/>
            <person name="Zhang Y."/>
            <person name="Qian W."/>
            <person name="Kim H."/>
            <person name="Gan S."/>
            <person name="Zhao Y."/>
            <person name="Li J."/>
            <person name="Yi K."/>
            <person name="Feng H."/>
            <person name="Zhu P."/>
            <person name="Li B."/>
            <person name="Liu Q."/>
            <person name="Fairley S."/>
            <person name="Magor K.E."/>
            <person name="Du Z."/>
            <person name="Hu X."/>
            <person name="Goodman L."/>
            <person name="Tafer H."/>
            <person name="Vignal A."/>
            <person name="Lee T."/>
            <person name="Kim K.W."/>
            <person name="Sheng Z."/>
            <person name="An Y."/>
            <person name="Searle S."/>
            <person name="Herrero J."/>
            <person name="Groenen M.A."/>
            <person name="Crooijmans R.P."/>
            <person name="Faraut T."/>
            <person name="Cai Q."/>
            <person name="Webster R.G."/>
            <person name="Aldridge J.R."/>
            <person name="Warren W.C."/>
            <person name="Bartschat S."/>
            <person name="Kehr S."/>
            <person name="Marz M."/>
            <person name="Stadler P.F."/>
            <person name="Smith J."/>
            <person name="Kraus R.H."/>
            <person name="Zhao Y."/>
            <person name="Ren L."/>
            <person name="Fei J."/>
            <person name="Morisson M."/>
            <person name="Kaiser P."/>
            <person name="Griffin D.K."/>
            <person name="Rao M."/>
            <person name="Pitel F."/>
            <person name="Wang J."/>
            <person name="Li N."/>
        </authorList>
    </citation>
    <scope>NUCLEOTIDE SEQUENCE [LARGE SCALE GENOMIC DNA]</scope>
</reference>
<evidence type="ECO:0000313" key="2">
    <source>
        <dbReference type="Proteomes" id="UP000296049"/>
    </source>
</evidence>
<gene>
    <name evidence="1" type="ORF">Anapl_06884</name>
</gene>
<keyword evidence="2" id="KW-1185">Reference proteome</keyword>
<dbReference type="EMBL" id="KB743097">
    <property type="protein sequence ID" value="EOB01419.1"/>
    <property type="molecule type" value="Genomic_DNA"/>
</dbReference>
<protein>
    <submittedName>
        <fullName evidence="1">Uncharacterized protein</fullName>
    </submittedName>
</protein>
<proteinExistence type="predicted"/>
<organism evidence="1 2">
    <name type="scientific">Anas platyrhynchos</name>
    <name type="common">Mallard</name>
    <name type="synonym">Anas boschas</name>
    <dbReference type="NCBI Taxonomy" id="8839"/>
    <lineage>
        <taxon>Eukaryota</taxon>
        <taxon>Metazoa</taxon>
        <taxon>Chordata</taxon>
        <taxon>Craniata</taxon>
        <taxon>Vertebrata</taxon>
        <taxon>Euteleostomi</taxon>
        <taxon>Archelosauria</taxon>
        <taxon>Archosauria</taxon>
        <taxon>Dinosauria</taxon>
        <taxon>Saurischia</taxon>
        <taxon>Theropoda</taxon>
        <taxon>Coelurosauria</taxon>
        <taxon>Aves</taxon>
        <taxon>Neognathae</taxon>
        <taxon>Galloanserae</taxon>
        <taxon>Anseriformes</taxon>
        <taxon>Anatidae</taxon>
        <taxon>Anatinae</taxon>
        <taxon>Anas</taxon>
    </lineage>
</organism>
<accession>R0L760</accession>
<dbReference type="Proteomes" id="UP000296049">
    <property type="component" value="Unassembled WGS sequence"/>
</dbReference>
<sequence length="138" mass="15256">MGHQALGSLGCNTRVWGTIPLKEDVCRIVSICSAFTLPDAIIDELLMGVCLMVSGENFQSYKCEHPSYIDEMEEPMLDRKELIDFSGDGSTCCSCCGSHPIVFAGIDTCYRSKPVSSWSAFANGKVSYWKKLQNSFYS</sequence>
<evidence type="ECO:0000313" key="1">
    <source>
        <dbReference type="EMBL" id="EOB01419.1"/>
    </source>
</evidence>
<dbReference type="AlphaFoldDB" id="R0L760"/>